<keyword evidence="7 9" id="KW-0234">DNA repair</keyword>
<dbReference type="Pfam" id="PF01035">
    <property type="entry name" value="DNA_binding_1"/>
    <property type="match status" value="1"/>
</dbReference>
<name>A0A930N4R8_9BACT</name>
<dbReference type="GO" id="GO:0006307">
    <property type="term" value="P:DNA alkylation repair"/>
    <property type="evidence" value="ECO:0007669"/>
    <property type="project" value="UniProtKB-UniRule"/>
</dbReference>
<dbReference type="PROSITE" id="PS00374">
    <property type="entry name" value="MGMT"/>
    <property type="match status" value="1"/>
</dbReference>
<dbReference type="FunFam" id="1.10.10.10:FF:000214">
    <property type="entry name" value="Methylated-DNA--protein-cysteine methyltransferase"/>
    <property type="match status" value="1"/>
</dbReference>
<dbReference type="Pfam" id="PF02870">
    <property type="entry name" value="Methyltransf_1N"/>
    <property type="match status" value="1"/>
</dbReference>
<evidence type="ECO:0000256" key="1">
    <source>
        <dbReference type="ARBA" id="ARBA00001286"/>
    </source>
</evidence>
<dbReference type="InterPro" id="IPR023546">
    <property type="entry name" value="MGMT"/>
</dbReference>
<feature type="domain" description="Methylguanine DNA methyltransferase ribonuclease-like" evidence="11">
    <location>
        <begin position="1"/>
        <end position="74"/>
    </location>
</feature>
<gene>
    <name evidence="12" type="ORF">HXN33_00340</name>
</gene>
<dbReference type="GO" id="GO:0003908">
    <property type="term" value="F:methylated-DNA-[protein]-cysteine S-methyltransferase activity"/>
    <property type="evidence" value="ECO:0007669"/>
    <property type="project" value="UniProtKB-UniRule"/>
</dbReference>
<accession>A0A930N4R8</accession>
<comment type="caution">
    <text evidence="12">The sequence shown here is derived from an EMBL/GenBank/DDBJ whole genome shotgun (WGS) entry which is preliminary data.</text>
</comment>
<sequence length="160" mass="18436">MRFHRYRSPIGNLILAADNGFLCYCLWEDSMDKQLLNDWEEDKITHDTVLTEACRQMEEYFSGTRKSFSLPLKPIGTVFQQHAWQALQKIPYGKTISYAEEARLMNSPKAVRAVGNANRHNPLMIIIPCHRVVGSNGHIGGYVGGTERKEWLYRFENVCQ</sequence>
<evidence type="ECO:0000256" key="4">
    <source>
        <dbReference type="ARBA" id="ARBA00022603"/>
    </source>
</evidence>
<feature type="domain" description="Methylated-DNA-[protein]-cysteine S-methyltransferase DNA binding" evidence="10">
    <location>
        <begin position="79"/>
        <end position="158"/>
    </location>
</feature>
<dbReference type="InterPro" id="IPR001497">
    <property type="entry name" value="MethylDNA_cys_MeTrfase_AS"/>
</dbReference>
<comment type="catalytic activity">
    <reaction evidence="8 9">
        <text>a 6-O-methyl-2'-deoxyguanosine in DNA + L-cysteinyl-[protein] = S-methyl-L-cysteinyl-[protein] + a 2'-deoxyguanosine in DNA</text>
        <dbReference type="Rhea" id="RHEA:24000"/>
        <dbReference type="Rhea" id="RHEA-COMP:10131"/>
        <dbReference type="Rhea" id="RHEA-COMP:10132"/>
        <dbReference type="Rhea" id="RHEA-COMP:11367"/>
        <dbReference type="Rhea" id="RHEA-COMP:11368"/>
        <dbReference type="ChEBI" id="CHEBI:29950"/>
        <dbReference type="ChEBI" id="CHEBI:82612"/>
        <dbReference type="ChEBI" id="CHEBI:85445"/>
        <dbReference type="ChEBI" id="CHEBI:85448"/>
        <dbReference type="EC" id="2.1.1.63"/>
    </reaction>
</comment>
<dbReference type="GO" id="GO:0032259">
    <property type="term" value="P:methylation"/>
    <property type="evidence" value="ECO:0007669"/>
    <property type="project" value="UniProtKB-KW"/>
</dbReference>
<evidence type="ECO:0000256" key="6">
    <source>
        <dbReference type="ARBA" id="ARBA00022763"/>
    </source>
</evidence>
<comment type="catalytic activity">
    <reaction evidence="1 9">
        <text>a 4-O-methyl-thymidine in DNA + L-cysteinyl-[protein] = a thymidine in DNA + S-methyl-L-cysteinyl-[protein]</text>
        <dbReference type="Rhea" id="RHEA:53428"/>
        <dbReference type="Rhea" id="RHEA-COMP:10131"/>
        <dbReference type="Rhea" id="RHEA-COMP:10132"/>
        <dbReference type="Rhea" id="RHEA-COMP:13555"/>
        <dbReference type="Rhea" id="RHEA-COMP:13556"/>
        <dbReference type="ChEBI" id="CHEBI:29950"/>
        <dbReference type="ChEBI" id="CHEBI:82612"/>
        <dbReference type="ChEBI" id="CHEBI:137386"/>
        <dbReference type="ChEBI" id="CHEBI:137387"/>
        <dbReference type="EC" id="2.1.1.63"/>
    </reaction>
</comment>
<comment type="miscellaneous">
    <text evidence="9">This enzyme catalyzes only one turnover and therefore is not strictly catalytic. According to one definition, an enzyme is a biocatalyst that acts repeatedly and over many reaction cycles.</text>
</comment>
<comment type="subcellular location">
    <subcellularLocation>
        <location evidence="9">Cytoplasm</location>
    </subcellularLocation>
</comment>
<evidence type="ECO:0000256" key="7">
    <source>
        <dbReference type="ARBA" id="ARBA00023204"/>
    </source>
</evidence>
<dbReference type="GO" id="GO:0005737">
    <property type="term" value="C:cytoplasm"/>
    <property type="evidence" value="ECO:0007669"/>
    <property type="project" value="UniProtKB-SubCell"/>
</dbReference>
<dbReference type="CDD" id="cd06445">
    <property type="entry name" value="ATase"/>
    <property type="match status" value="1"/>
</dbReference>
<keyword evidence="5 9" id="KW-0808">Transferase</keyword>
<evidence type="ECO:0000313" key="13">
    <source>
        <dbReference type="Proteomes" id="UP000757461"/>
    </source>
</evidence>
<evidence type="ECO:0000256" key="8">
    <source>
        <dbReference type="ARBA" id="ARBA00049348"/>
    </source>
</evidence>
<dbReference type="InterPro" id="IPR008332">
    <property type="entry name" value="MethylG_MeTrfase_N"/>
</dbReference>
<evidence type="ECO:0000259" key="11">
    <source>
        <dbReference type="Pfam" id="PF02870"/>
    </source>
</evidence>
<evidence type="ECO:0000259" key="10">
    <source>
        <dbReference type="Pfam" id="PF01035"/>
    </source>
</evidence>
<organism evidence="12 13">
    <name type="scientific">Prevotella histicola</name>
    <dbReference type="NCBI Taxonomy" id="470565"/>
    <lineage>
        <taxon>Bacteria</taxon>
        <taxon>Pseudomonadati</taxon>
        <taxon>Bacteroidota</taxon>
        <taxon>Bacteroidia</taxon>
        <taxon>Bacteroidales</taxon>
        <taxon>Prevotellaceae</taxon>
        <taxon>Prevotella</taxon>
    </lineage>
</organism>
<dbReference type="RefSeq" id="WP_219496506.1">
    <property type="nucleotide sequence ID" value="NZ_JABZSL010000001.1"/>
</dbReference>
<reference evidence="12" key="1">
    <citation type="submission" date="2020-04" db="EMBL/GenBank/DDBJ databases">
        <title>Deep metagenomics examines the oral microbiome during advanced dental caries in children, revealing novel taxa and co-occurrences with host molecules.</title>
        <authorList>
            <person name="Baker J.L."/>
            <person name="Morton J.T."/>
            <person name="Dinis M."/>
            <person name="Alvarez R."/>
            <person name="Tran N.C."/>
            <person name="Knight R."/>
            <person name="Edlund A."/>
        </authorList>
    </citation>
    <scope>NUCLEOTIDE SEQUENCE</scope>
    <source>
        <strain evidence="12">JCVI_25_bin.9</strain>
    </source>
</reference>
<dbReference type="PANTHER" id="PTHR10815:SF13">
    <property type="entry name" value="METHYLATED-DNA--PROTEIN-CYSTEINE METHYLTRANSFERASE"/>
    <property type="match status" value="1"/>
</dbReference>
<dbReference type="AlphaFoldDB" id="A0A930N4R8"/>
<protein>
    <recommendedName>
        <fullName evidence="9">Methylated-DNA--protein-cysteine methyltransferase</fullName>
        <ecNumber evidence="9">2.1.1.63</ecNumber>
    </recommendedName>
    <alternativeName>
        <fullName evidence="9">6-O-methylguanine-DNA methyltransferase</fullName>
        <shortName evidence="9">MGMT</shortName>
    </alternativeName>
    <alternativeName>
        <fullName evidence="9">O-6-methylguanine-DNA-alkyltransferase</fullName>
    </alternativeName>
</protein>
<evidence type="ECO:0000256" key="2">
    <source>
        <dbReference type="ARBA" id="ARBA00008711"/>
    </source>
</evidence>
<keyword evidence="4 9" id="KW-0489">Methyltransferase</keyword>
<dbReference type="HAMAP" id="MF_00772">
    <property type="entry name" value="OGT"/>
    <property type="match status" value="1"/>
</dbReference>
<dbReference type="Proteomes" id="UP000757461">
    <property type="component" value="Unassembled WGS sequence"/>
</dbReference>
<keyword evidence="3 9" id="KW-0963">Cytoplasm</keyword>
<keyword evidence="6 9" id="KW-0227">DNA damage</keyword>
<comment type="similarity">
    <text evidence="2 9">Belongs to the MGMT family.</text>
</comment>
<proteinExistence type="inferred from homology"/>
<comment type="function">
    <text evidence="9">Involved in the cellular defense against the biological effects of O6-methylguanine (O6-MeG) and O4-methylthymine (O4-MeT) in DNA. Repairs the methylated nucleobase in DNA by stoichiometrically transferring the methyl group to a cysteine residue in the enzyme. This is a suicide reaction: the enzyme is irreversibly inactivated.</text>
</comment>
<dbReference type="InterPro" id="IPR014048">
    <property type="entry name" value="MethylDNA_cys_MeTrfase_DNA-bd"/>
</dbReference>
<dbReference type="EC" id="2.1.1.63" evidence="9"/>
<dbReference type="PANTHER" id="PTHR10815">
    <property type="entry name" value="METHYLATED-DNA--PROTEIN-CYSTEINE METHYLTRANSFERASE"/>
    <property type="match status" value="1"/>
</dbReference>
<evidence type="ECO:0000313" key="12">
    <source>
        <dbReference type="EMBL" id="MBF1414000.1"/>
    </source>
</evidence>
<feature type="active site" description="Nucleophile; methyl group acceptor" evidence="9">
    <location>
        <position position="129"/>
    </location>
</feature>
<evidence type="ECO:0000256" key="9">
    <source>
        <dbReference type="HAMAP-Rule" id="MF_00772"/>
    </source>
</evidence>
<evidence type="ECO:0000256" key="3">
    <source>
        <dbReference type="ARBA" id="ARBA00022490"/>
    </source>
</evidence>
<dbReference type="NCBIfam" id="TIGR00589">
    <property type="entry name" value="ogt"/>
    <property type="match status" value="1"/>
</dbReference>
<evidence type="ECO:0000256" key="5">
    <source>
        <dbReference type="ARBA" id="ARBA00022679"/>
    </source>
</evidence>
<dbReference type="EMBL" id="JABZSQ010000003">
    <property type="protein sequence ID" value="MBF1414000.1"/>
    <property type="molecule type" value="Genomic_DNA"/>
</dbReference>